<dbReference type="Pfam" id="PF03745">
    <property type="entry name" value="DUF309"/>
    <property type="match status" value="1"/>
</dbReference>
<evidence type="ECO:0008006" key="3">
    <source>
        <dbReference type="Google" id="ProtNLM"/>
    </source>
</evidence>
<dbReference type="Gene3D" id="1.10.3450.10">
    <property type="entry name" value="TTHA0068-like"/>
    <property type="match status" value="1"/>
</dbReference>
<organism evidence="1 2">
    <name type="scientific">Desulfosarcina alkanivorans</name>
    <dbReference type="NCBI Taxonomy" id="571177"/>
    <lineage>
        <taxon>Bacteria</taxon>
        <taxon>Pseudomonadati</taxon>
        <taxon>Thermodesulfobacteriota</taxon>
        <taxon>Desulfobacteria</taxon>
        <taxon>Desulfobacterales</taxon>
        <taxon>Desulfosarcinaceae</taxon>
        <taxon>Desulfosarcina</taxon>
    </lineage>
</organism>
<proteinExistence type="predicted"/>
<dbReference type="AlphaFoldDB" id="A0A5K7YHT5"/>
<reference evidence="1 2" key="1">
    <citation type="submission" date="2019-11" db="EMBL/GenBank/DDBJ databases">
        <title>Comparative genomics of hydrocarbon-degrading Desulfosarcina strains.</title>
        <authorList>
            <person name="Watanabe M."/>
            <person name="Kojima H."/>
            <person name="Fukui M."/>
        </authorList>
    </citation>
    <scope>NUCLEOTIDE SEQUENCE [LARGE SCALE GENOMIC DNA]</scope>
    <source>
        <strain evidence="1 2">PL12</strain>
    </source>
</reference>
<dbReference type="SUPFAM" id="SSF140663">
    <property type="entry name" value="TTHA0068-like"/>
    <property type="match status" value="1"/>
</dbReference>
<accession>A0A5K7YHT5</accession>
<evidence type="ECO:0000313" key="1">
    <source>
        <dbReference type="EMBL" id="BBO68696.1"/>
    </source>
</evidence>
<dbReference type="KEGG" id="dalk:DSCA_26260"/>
<dbReference type="EMBL" id="AP021874">
    <property type="protein sequence ID" value="BBO68696.1"/>
    <property type="molecule type" value="Genomic_DNA"/>
</dbReference>
<dbReference type="InterPro" id="IPR023203">
    <property type="entry name" value="TTHA0068_sf"/>
</dbReference>
<dbReference type="RefSeq" id="WP_155316825.1">
    <property type="nucleotide sequence ID" value="NZ_AP021874.1"/>
</dbReference>
<dbReference type="OrthoDB" id="5419014at2"/>
<name>A0A5K7YHT5_9BACT</name>
<gene>
    <name evidence="1" type="ORF">DSCA_26260</name>
</gene>
<sequence>MNEIERFDPFTNRLCRNVRNALSEGFKDVLADRDMHPVRRIAGFFLSEPQPPCVTDYINRRLAAYDQVLAIVSRRHLDDPLDIAVAIWDRRLFFETHEYLEPHWLTARGDEKELLQAVIRAAGAYVHLEQGNQTAARRIAEKAVGVLEGFRDRLAPHADAGLLLAKLKALDPVPPALSVRNPSLSKTSGGRFQ</sequence>
<keyword evidence="2" id="KW-1185">Reference proteome</keyword>
<dbReference type="InterPro" id="IPR005500">
    <property type="entry name" value="DUF309"/>
</dbReference>
<protein>
    <recommendedName>
        <fullName evidence="3">DUF309 domain-containing protein</fullName>
    </recommendedName>
</protein>
<dbReference type="Proteomes" id="UP000427906">
    <property type="component" value="Chromosome"/>
</dbReference>
<evidence type="ECO:0000313" key="2">
    <source>
        <dbReference type="Proteomes" id="UP000427906"/>
    </source>
</evidence>